<gene>
    <name evidence="2" type="ORF">ADL12_06855</name>
</gene>
<evidence type="ECO:0000313" key="2">
    <source>
        <dbReference type="EMBL" id="KUL43783.1"/>
    </source>
</evidence>
<reference evidence="3" key="1">
    <citation type="submission" date="2015-10" db="EMBL/GenBank/DDBJ databases">
        <authorList>
            <person name="Ju K.-S."/>
            <person name="Doroghazi J.R."/>
            <person name="Metcalf W.W."/>
        </authorList>
    </citation>
    <scope>NUCLEOTIDE SEQUENCE [LARGE SCALE GENOMIC DNA]</scope>
    <source>
        <strain evidence="3">NRRL 3151</strain>
    </source>
</reference>
<feature type="compositionally biased region" description="Gly residues" evidence="1">
    <location>
        <begin position="125"/>
        <end position="139"/>
    </location>
</feature>
<feature type="region of interest" description="Disordered" evidence="1">
    <location>
        <begin position="21"/>
        <end position="47"/>
    </location>
</feature>
<dbReference type="Proteomes" id="UP000053923">
    <property type="component" value="Unassembled WGS sequence"/>
</dbReference>
<sequence>MVAAEVGQLRTVRTIRESLGHLTDDSLGQPRFTHTADPNQRDQSASLQQVTAGGQLRLTAHETGGFHMTEVRRDDADSIPLRLRPVQVAPYLLPARVPQVWIPTAGADVATEYLSSGQPLPSGGLRQGTGGEMGRIGHL</sequence>
<feature type="region of interest" description="Disordered" evidence="1">
    <location>
        <begin position="118"/>
        <end position="139"/>
    </location>
</feature>
<evidence type="ECO:0000313" key="3">
    <source>
        <dbReference type="Proteomes" id="UP000053923"/>
    </source>
</evidence>
<dbReference type="AlphaFoldDB" id="A0A0X3VG66"/>
<comment type="caution">
    <text evidence="2">The sequence shown here is derived from an EMBL/GenBank/DDBJ whole genome shotgun (WGS) entry which is preliminary data.</text>
</comment>
<accession>A0A0X3VG66</accession>
<keyword evidence="3" id="KW-1185">Reference proteome</keyword>
<name>A0A0X3VG66_9ACTN</name>
<organism evidence="2 3">
    <name type="scientific">Streptomyces regalis</name>
    <dbReference type="NCBI Taxonomy" id="68262"/>
    <lineage>
        <taxon>Bacteria</taxon>
        <taxon>Bacillati</taxon>
        <taxon>Actinomycetota</taxon>
        <taxon>Actinomycetes</taxon>
        <taxon>Kitasatosporales</taxon>
        <taxon>Streptomycetaceae</taxon>
        <taxon>Streptomyces</taxon>
    </lineage>
</organism>
<protein>
    <submittedName>
        <fullName evidence="2">Uncharacterized protein</fullName>
    </submittedName>
</protein>
<evidence type="ECO:0000256" key="1">
    <source>
        <dbReference type="SAM" id="MobiDB-lite"/>
    </source>
</evidence>
<proteinExistence type="predicted"/>
<feature type="compositionally biased region" description="Polar residues" evidence="1">
    <location>
        <begin position="36"/>
        <end position="47"/>
    </location>
</feature>
<dbReference type="EMBL" id="LLZG01000030">
    <property type="protein sequence ID" value="KUL43783.1"/>
    <property type="molecule type" value="Genomic_DNA"/>
</dbReference>